<dbReference type="PANTHER" id="PTHR42928:SF5">
    <property type="entry name" value="BLR1237 PROTEIN"/>
    <property type="match status" value="1"/>
</dbReference>
<organism evidence="2 3">
    <name type="scientific">Polynucleobacter kasalickyi</name>
    <dbReference type="NCBI Taxonomy" id="1938817"/>
    <lineage>
        <taxon>Bacteria</taxon>
        <taxon>Pseudomonadati</taxon>
        <taxon>Pseudomonadota</taxon>
        <taxon>Betaproteobacteria</taxon>
        <taxon>Burkholderiales</taxon>
        <taxon>Burkholderiaceae</taxon>
        <taxon>Polynucleobacter</taxon>
    </lineage>
</organism>
<keyword evidence="2" id="KW-0675">Receptor</keyword>
<comment type="similarity">
    <text evidence="1">Belongs to the UPF0065 (bug) family.</text>
</comment>
<dbReference type="Proteomes" id="UP000192708">
    <property type="component" value="Unassembled WGS sequence"/>
</dbReference>
<dbReference type="InterPro" id="IPR005064">
    <property type="entry name" value="BUG"/>
</dbReference>
<sequence length="333" mass="35704">MNPSCGVGLLSRCYVKHWQKFLICMLIVLSGPIGAQEYPNRPVRIFGHGPGSTADYLSRIIAQKLSEKWGQPVIVDSRTGAGGTVPADIVAKAPADGYSLLMGHAGPMVSSVVLYPNLPYDPVKDLVGVSMVATGVTVMMVHPSIQANTVAEFIQYAKKRNDLNFSSAGNGTISHITGELFKQVTGVNMMHIPYKSAGAGLTALLANETQVSFLSPVTAAAQLKTGKLKALVVSTSDRFPSLPEVPSASEAGLSGMDAKLWFGLFTAAKTPKAVIQKLNQDITDILRRPDVKELFLKQGIQASPSTPESLEDFVQTEIKRWTPIIKNANIQAD</sequence>
<evidence type="ECO:0000313" key="2">
    <source>
        <dbReference type="EMBL" id="SMC79644.1"/>
    </source>
</evidence>
<accession>A0A1W2C3P8</accession>
<dbReference type="InterPro" id="IPR042100">
    <property type="entry name" value="Bug_dom1"/>
</dbReference>
<dbReference type="Gene3D" id="3.40.190.10">
    <property type="entry name" value="Periplasmic binding protein-like II"/>
    <property type="match status" value="1"/>
</dbReference>
<dbReference type="Gene3D" id="3.40.190.150">
    <property type="entry name" value="Bordetella uptake gene, domain 1"/>
    <property type="match status" value="1"/>
</dbReference>
<proteinExistence type="inferred from homology"/>
<dbReference type="PIRSF" id="PIRSF017082">
    <property type="entry name" value="YflP"/>
    <property type="match status" value="1"/>
</dbReference>
<dbReference type="SUPFAM" id="SSF53850">
    <property type="entry name" value="Periplasmic binding protein-like II"/>
    <property type="match status" value="1"/>
</dbReference>
<dbReference type="CDD" id="cd13578">
    <property type="entry name" value="PBP2_Bug27"/>
    <property type="match status" value="1"/>
</dbReference>
<keyword evidence="3" id="KW-1185">Reference proteome</keyword>
<dbReference type="AlphaFoldDB" id="A0A1W2C3P8"/>
<name>A0A1W2C3P8_9BURK</name>
<evidence type="ECO:0000256" key="1">
    <source>
        <dbReference type="ARBA" id="ARBA00006987"/>
    </source>
</evidence>
<dbReference type="STRING" id="1938817.SAMN06296008_11846"/>
<dbReference type="Pfam" id="PF03401">
    <property type="entry name" value="TctC"/>
    <property type="match status" value="1"/>
</dbReference>
<evidence type="ECO:0000313" key="3">
    <source>
        <dbReference type="Proteomes" id="UP000192708"/>
    </source>
</evidence>
<dbReference type="PANTHER" id="PTHR42928">
    <property type="entry name" value="TRICARBOXYLATE-BINDING PROTEIN"/>
    <property type="match status" value="1"/>
</dbReference>
<reference evidence="2 3" key="1">
    <citation type="submission" date="2017-04" db="EMBL/GenBank/DDBJ databases">
        <authorList>
            <person name="Afonso C.L."/>
            <person name="Miller P.J."/>
            <person name="Scott M.A."/>
            <person name="Spackman E."/>
            <person name="Goraichik I."/>
            <person name="Dimitrov K.M."/>
            <person name="Suarez D.L."/>
            <person name="Swayne D.E."/>
        </authorList>
    </citation>
    <scope>NUCLEOTIDE SEQUENCE [LARGE SCALE GENOMIC DNA]</scope>
    <source>
        <strain evidence="2 3">VK13</strain>
    </source>
</reference>
<gene>
    <name evidence="2" type="ORF">SAMN06296008_11846</name>
</gene>
<protein>
    <submittedName>
        <fullName evidence="2">Tripartite-type tricarboxylate transporter, receptor component TctC</fullName>
    </submittedName>
</protein>
<dbReference type="EMBL" id="FWXJ01000018">
    <property type="protein sequence ID" value="SMC79644.1"/>
    <property type="molecule type" value="Genomic_DNA"/>
</dbReference>